<feature type="domain" description="Cyclic nucleotide-binding" evidence="2">
    <location>
        <begin position="215"/>
        <end position="286"/>
    </location>
</feature>
<dbReference type="EMBL" id="HBDY01000554">
    <property type="protein sequence ID" value="CAD8227080.1"/>
    <property type="molecule type" value="Transcribed_RNA"/>
</dbReference>
<dbReference type="InterPro" id="IPR000595">
    <property type="entry name" value="cNMP-bd_dom"/>
</dbReference>
<sequence>MFKKGLAGGADRMSSTIAQLAPSRDPNFNPTARWRKLAKVVGKAAAISRQWMSDAKEQSQSRIHILSKRAEDRTEMDLMVLERLFHRMKFVKTLPTKQRLELGRGMQYLAADAGREIFRQGDVGNHFYVILSGSVEVLIRDPHTNANNRVATLYTGDSFGELALLEEGNVRAAGIVAREDSEFLTLGRELYNEILRTESQKSIKAKIDFMSALPLFSEVPSSMKQSLAYVLHEKDYPRNAVIVKQGAMVDDIFFVKEGAVRVVREVRDRRLLREKRVTHDGPGRVLRRTRDRGMNDAPPEPPGMIAAEDAGGLVNEFEHLRGSTPPAEKERGDGLVSTYVQKPTELDPGLARAERNAEKEGNGNGSDDDDADWRGQLGGSENGTDGE</sequence>
<feature type="compositionally biased region" description="Basic and acidic residues" evidence="1">
    <location>
        <begin position="352"/>
        <end position="361"/>
    </location>
</feature>
<protein>
    <recommendedName>
        <fullName evidence="2">Cyclic nucleotide-binding domain-containing protein</fullName>
    </recommendedName>
</protein>
<dbReference type="AlphaFoldDB" id="A0A7R9XSZ2"/>
<accession>A0A7R9XSZ2</accession>
<dbReference type="SUPFAM" id="SSF51206">
    <property type="entry name" value="cAMP-binding domain-like"/>
    <property type="match status" value="2"/>
</dbReference>
<dbReference type="PANTHER" id="PTHR23011">
    <property type="entry name" value="CYCLIC NUCLEOTIDE-BINDING DOMAIN CONTAINING PROTEIN"/>
    <property type="match status" value="1"/>
</dbReference>
<gene>
    <name evidence="3" type="ORF">MPUS1402_LOCUS404</name>
</gene>
<dbReference type="InterPro" id="IPR018488">
    <property type="entry name" value="cNMP-bd_CS"/>
</dbReference>
<dbReference type="Pfam" id="PF00027">
    <property type="entry name" value="cNMP_binding"/>
    <property type="match status" value="1"/>
</dbReference>
<proteinExistence type="predicted"/>
<feature type="domain" description="Cyclic nucleotide-binding" evidence="2">
    <location>
        <begin position="90"/>
        <end position="212"/>
    </location>
</feature>
<organism evidence="3">
    <name type="scientific">Micromonas pusilla</name>
    <name type="common">Picoplanktonic green alga</name>
    <name type="synonym">Chromulina pusilla</name>
    <dbReference type="NCBI Taxonomy" id="38833"/>
    <lineage>
        <taxon>Eukaryota</taxon>
        <taxon>Viridiplantae</taxon>
        <taxon>Chlorophyta</taxon>
        <taxon>Mamiellophyceae</taxon>
        <taxon>Mamiellales</taxon>
        <taxon>Mamiellaceae</taxon>
        <taxon>Micromonas</taxon>
    </lineage>
</organism>
<dbReference type="InterPro" id="IPR018490">
    <property type="entry name" value="cNMP-bd_dom_sf"/>
</dbReference>
<reference evidence="3" key="1">
    <citation type="submission" date="2021-01" db="EMBL/GenBank/DDBJ databases">
        <authorList>
            <person name="Corre E."/>
            <person name="Pelletier E."/>
            <person name="Niang G."/>
            <person name="Scheremetjew M."/>
            <person name="Finn R."/>
            <person name="Kale V."/>
            <person name="Holt S."/>
            <person name="Cochrane G."/>
            <person name="Meng A."/>
            <person name="Brown T."/>
            <person name="Cohen L."/>
        </authorList>
    </citation>
    <scope>NUCLEOTIDE SEQUENCE</scope>
    <source>
        <strain evidence="3">RCC1614</strain>
    </source>
</reference>
<feature type="region of interest" description="Disordered" evidence="1">
    <location>
        <begin position="320"/>
        <end position="387"/>
    </location>
</feature>
<dbReference type="InterPro" id="IPR014710">
    <property type="entry name" value="RmlC-like_jellyroll"/>
</dbReference>
<dbReference type="PANTHER" id="PTHR23011:SF28">
    <property type="entry name" value="CYCLIC NUCLEOTIDE-BINDING DOMAIN CONTAINING PROTEIN"/>
    <property type="match status" value="1"/>
</dbReference>
<name>A0A7R9XSZ2_MICPS</name>
<dbReference type="Gene3D" id="2.60.120.10">
    <property type="entry name" value="Jelly Rolls"/>
    <property type="match status" value="2"/>
</dbReference>
<evidence type="ECO:0000259" key="2">
    <source>
        <dbReference type="PROSITE" id="PS50042"/>
    </source>
</evidence>
<evidence type="ECO:0000256" key="1">
    <source>
        <dbReference type="SAM" id="MobiDB-lite"/>
    </source>
</evidence>
<feature type="compositionally biased region" description="Basic and acidic residues" evidence="1">
    <location>
        <begin position="320"/>
        <end position="333"/>
    </location>
</feature>
<evidence type="ECO:0000313" key="3">
    <source>
        <dbReference type="EMBL" id="CAD8227080.1"/>
    </source>
</evidence>
<dbReference type="PRINTS" id="PR00103">
    <property type="entry name" value="CAMPKINASE"/>
</dbReference>
<dbReference type="CDD" id="cd00038">
    <property type="entry name" value="CAP_ED"/>
    <property type="match status" value="1"/>
</dbReference>
<dbReference type="SMART" id="SM00100">
    <property type="entry name" value="cNMP"/>
    <property type="match status" value="2"/>
</dbReference>
<dbReference type="PROSITE" id="PS50042">
    <property type="entry name" value="CNMP_BINDING_3"/>
    <property type="match status" value="2"/>
</dbReference>
<dbReference type="PROSITE" id="PS00889">
    <property type="entry name" value="CNMP_BINDING_2"/>
    <property type="match status" value="1"/>
</dbReference>
<feature type="region of interest" description="Disordered" evidence="1">
    <location>
        <begin position="282"/>
        <end position="307"/>
    </location>
</feature>